<dbReference type="Proteomes" id="UP000631421">
    <property type="component" value="Unassembled WGS sequence"/>
</dbReference>
<gene>
    <name evidence="2" type="ORF">H6F44_18190</name>
</gene>
<protein>
    <submittedName>
        <fullName evidence="2">Uncharacterized protein</fullName>
    </submittedName>
</protein>
<dbReference type="AlphaFoldDB" id="A0A926UVJ2"/>
<sequence>MNIDLSPSSVLNFFVGAMVISLLIPLYEAWKYSDDTWEIMLAFSSIAAKSAVMILVIAVLRDDWMLGVVGVIILSVGNAGFMLLAHIIRRIGEYKND</sequence>
<feature type="transmembrane region" description="Helical" evidence="1">
    <location>
        <begin position="66"/>
        <end position="88"/>
    </location>
</feature>
<feature type="transmembrane region" description="Helical" evidence="1">
    <location>
        <begin position="39"/>
        <end position="60"/>
    </location>
</feature>
<name>A0A926UVJ2_9CYAN</name>
<organism evidence="2 3">
    <name type="scientific">Pseudanabaena cinerea FACHB-1277</name>
    <dbReference type="NCBI Taxonomy" id="2949581"/>
    <lineage>
        <taxon>Bacteria</taxon>
        <taxon>Bacillati</taxon>
        <taxon>Cyanobacteriota</taxon>
        <taxon>Cyanophyceae</taxon>
        <taxon>Pseudanabaenales</taxon>
        <taxon>Pseudanabaenaceae</taxon>
        <taxon>Pseudanabaena</taxon>
        <taxon>Pseudanabaena cinerea</taxon>
    </lineage>
</organism>
<feature type="transmembrane region" description="Helical" evidence="1">
    <location>
        <begin position="6"/>
        <end position="27"/>
    </location>
</feature>
<keyword evidence="1" id="KW-1133">Transmembrane helix</keyword>
<keyword evidence="1" id="KW-0812">Transmembrane</keyword>
<dbReference type="RefSeq" id="WP_190352449.1">
    <property type="nucleotide sequence ID" value="NZ_JACJPY010000077.1"/>
</dbReference>
<evidence type="ECO:0000313" key="2">
    <source>
        <dbReference type="EMBL" id="MBD2152036.1"/>
    </source>
</evidence>
<comment type="caution">
    <text evidence="2">The sequence shown here is derived from an EMBL/GenBank/DDBJ whole genome shotgun (WGS) entry which is preliminary data.</text>
</comment>
<accession>A0A926UVJ2</accession>
<evidence type="ECO:0000313" key="3">
    <source>
        <dbReference type="Proteomes" id="UP000631421"/>
    </source>
</evidence>
<keyword evidence="3" id="KW-1185">Reference proteome</keyword>
<evidence type="ECO:0000256" key="1">
    <source>
        <dbReference type="SAM" id="Phobius"/>
    </source>
</evidence>
<dbReference type="EMBL" id="JACJPY010000077">
    <property type="protein sequence ID" value="MBD2152036.1"/>
    <property type="molecule type" value="Genomic_DNA"/>
</dbReference>
<keyword evidence="1" id="KW-0472">Membrane</keyword>
<proteinExistence type="predicted"/>
<reference evidence="2" key="1">
    <citation type="journal article" date="2015" name="ISME J.">
        <title>Draft Genome Sequence of Streptomyces incarnatus NRRL8089, which Produces the Nucleoside Antibiotic Sinefungin.</title>
        <authorList>
            <person name="Oshima K."/>
            <person name="Hattori M."/>
            <person name="Shimizu H."/>
            <person name="Fukuda K."/>
            <person name="Nemoto M."/>
            <person name="Inagaki K."/>
            <person name="Tamura T."/>
        </authorList>
    </citation>
    <scope>NUCLEOTIDE SEQUENCE</scope>
    <source>
        <strain evidence="2">FACHB-1277</strain>
    </source>
</reference>
<reference evidence="2" key="2">
    <citation type="submission" date="2020-08" db="EMBL/GenBank/DDBJ databases">
        <authorList>
            <person name="Chen M."/>
            <person name="Teng W."/>
            <person name="Zhao L."/>
            <person name="Hu C."/>
            <person name="Zhou Y."/>
            <person name="Han B."/>
            <person name="Song L."/>
            <person name="Shu W."/>
        </authorList>
    </citation>
    <scope>NUCLEOTIDE SEQUENCE</scope>
    <source>
        <strain evidence="2">FACHB-1277</strain>
    </source>
</reference>